<gene>
    <name evidence="10" type="ORF">BT63DRAFT_167699</name>
</gene>
<evidence type="ECO:0000256" key="5">
    <source>
        <dbReference type="ARBA" id="ARBA00022840"/>
    </source>
</evidence>
<dbReference type="Pfam" id="PF00069">
    <property type="entry name" value="Pkinase"/>
    <property type="match status" value="1"/>
</dbReference>
<keyword evidence="3" id="KW-0547">Nucleotide-binding</keyword>
<reference evidence="10" key="1">
    <citation type="journal article" date="2020" name="Stud. Mycol.">
        <title>101 Dothideomycetes genomes: a test case for predicting lifestyles and emergence of pathogens.</title>
        <authorList>
            <person name="Haridas S."/>
            <person name="Albert R."/>
            <person name="Binder M."/>
            <person name="Bloem J."/>
            <person name="Labutti K."/>
            <person name="Salamov A."/>
            <person name="Andreopoulos B."/>
            <person name="Baker S."/>
            <person name="Barry K."/>
            <person name="Bills G."/>
            <person name="Bluhm B."/>
            <person name="Cannon C."/>
            <person name="Castanera R."/>
            <person name="Culley D."/>
            <person name="Daum C."/>
            <person name="Ezra D."/>
            <person name="Gonzalez J."/>
            <person name="Henrissat B."/>
            <person name="Kuo A."/>
            <person name="Liang C."/>
            <person name="Lipzen A."/>
            <person name="Lutzoni F."/>
            <person name="Magnuson J."/>
            <person name="Mondo S."/>
            <person name="Nolan M."/>
            <person name="Ohm R."/>
            <person name="Pangilinan J."/>
            <person name="Park H.-J."/>
            <person name="Ramirez L."/>
            <person name="Alfaro M."/>
            <person name="Sun H."/>
            <person name="Tritt A."/>
            <person name="Yoshinaga Y."/>
            <person name="Zwiers L.-H."/>
            <person name="Turgeon B."/>
            <person name="Goodwin S."/>
            <person name="Spatafora J."/>
            <person name="Crous P."/>
            <person name="Grigoriev I."/>
        </authorList>
    </citation>
    <scope>NUCLEOTIDE SEQUENCE</scope>
    <source>
        <strain evidence="10">CBS 115976</strain>
    </source>
</reference>
<evidence type="ECO:0000256" key="4">
    <source>
        <dbReference type="ARBA" id="ARBA00022777"/>
    </source>
</evidence>
<dbReference type="Proteomes" id="UP000799302">
    <property type="component" value="Unassembled WGS sequence"/>
</dbReference>
<dbReference type="PANTHER" id="PTHR48016">
    <property type="entry name" value="MAP KINASE KINASE KINASE SSK2-RELATED-RELATED"/>
    <property type="match status" value="1"/>
</dbReference>
<evidence type="ECO:0000259" key="9">
    <source>
        <dbReference type="PROSITE" id="PS50011"/>
    </source>
</evidence>
<evidence type="ECO:0000256" key="2">
    <source>
        <dbReference type="ARBA" id="ARBA00022679"/>
    </source>
</evidence>
<dbReference type="InterPro" id="IPR011009">
    <property type="entry name" value="Kinase-like_dom_sf"/>
</dbReference>
<dbReference type="SUPFAM" id="SSF56112">
    <property type="entry name" value="Protein kinase-like (PK-like)"/>
    <property type="match status" value="1"/>
</dbReference>
<evidence type="ECO:0000256" key="8">
    <source>
        <dbReference type="SAM" id="MobiDB-lite"/>
    </source>
</evidence>
<evidence type="ECO:0000313" key="11">
    <source>
        <dbReference type="Proteomes" id="UP000799302"/>
    </source>
</evidence>
<accession>A0A6A6UNH8</accession>
<dbReference type="InterPro" id="IPR050538">
    <property type="entry name" value="MAP_kinase_kinase_kinase"/>
</dbReference>
<organism evidence="10 11">
    <name type="scientific">Microthyrium microscopicum</name>
    <dbReference type="NCBI Taxonomy" id="703497"/>
    <lineage>
        <taxon>Eukaryota</taxon>
        <taxon>Fungi</taxon>
        <taxon>Dikarya</taxon>
        <taxon>Ascomycota</taxon>
        <taxon>Pezizomycotina</taxon>
        <taxon>Dothideomycetes</taxon>
        <taxon>Dothideomycetes incertae sedis</taxon>
        <taxon>Microthyriales</taxon>
        <taxon>Microthyriaceae</taxon>
        <taxon>Microthyrium</taxon>
    </lineage>
</organism>
<evidence type="ECO:0000256" key="3">
    <source>
        <dbReference type="ARBA" id="ARBA00022741"/>
    </source>
</evidence>
<comment type="catalytic activity">
    <reaction evidence="6">
        <text>L-threonyl-[protein] + ATP = O-phospho-L-threonyl-[protein] + ADP + H(+)</text>
        <dbReference type="Rhea" id="RHEA:46608"/>
        <dbReference type="Rhea" id="RHEA-COMP:11060"/>
        <dbReference type="Rhea" id="RHEA-COMP:11605"/>
        <dbReference type="ChEBI" id="CHEBI:15378"/>
        <dbReference type="ChEBI" id="CHEBI:30013"/>
        <dbReference type="ChEBI" id="CHEBI:30616"/>
        <dbReference type="ChEBI" id="CHEBI:61977"/>
        <dbReference type="ChEBI" id="CHEBI:456216"/>
        <dbReference type="EC" id="2.7.11.24"/>
    </reaction>
    <physiologicalReaction direction="left-to-right" evidence="6">
        <dbReference type="Rhea" id="RHEA:46609"/>
    </physiologicalReaction>
</comment>
<evidence type="ECO:0000256" key="7">
    <source>
        <dbReference type="ARBA" id="ARBA00048130"/>
    </source>
</evidence>
<dbReference type="EC" id="2.7.11.24" evidence="1"/>
<dbReference type="PROSITE" id="PS50011">
    <property type="entry name" value="PROTEIN_KINASE_DOM"/>
    <property type="match status" value="1"/>
</dbReference>
<keyword evidence="4" id="KW-0418">Kinase</keyword>
<sequence>MAQQNFPPLPFKYLKGQLLQAGLFGPQYLGMDTKTGEFIMCEEADKQATGSSKLDIAKLKELMDRKLKHPNLFEYVGVEETNDTIKIFGSYLPGGTMRNLVQNNGKLSEKLVVAFIKPVLLGMKVLSDHGVSYTVDLNNIWIDASGAIRLDYLNAAKAESAEKTSEPLDEKPLYKVAAGMAHGLSFLEKENDKAGEGTSLSNEDAPAGNSYLSTDALNFLHLVRFSESNNKLNLDELLEHPFLSSIDEDWQLVESEEYQELRGAQASVAESDPLDQPSQSKVERNVPNLQQPVSRLARDW</sequence>
<dbReference type="InterPro" id="IPR000719">
    <property type="entry name" value="Prot_kinase_dom"/>
</dbReference>
<keyword evidence="2" id="KW-0808">Transferase</keyword>
<keyword evidence="5" id="KW-0067">ATP-binding</keyword>
<evidence type="ECO:0000256" key="1">
    <source>
        <dbReference type="ARBA" id="ARBA00012411"/>
    </source>
</evidence>
<evidence type="ECO:0000313" key="10">
    <source>
        <dbReference type="EMBL" id="KAF2673835.1"/>
    </source>
</evidence>
<dbReference type="EMBL" id="MU004231">
    <property type="protein sequence ID" value="KAF2673835.1"/>
    <property type="molecule type" value="Genomic_DNA"/>
</dbReference>
<comment type="catalytic activity">
    <reaction evidence="7">
        <text>L-seryl-[protein] + ATP = O-phospho-L-seryl-[protein] + ADP + H(+)</text>
        <dbReference type="Rhea" id="RHEA:17989"/>
        <dbReference type="Rhea" id="RHEA-COMP:9863"/>
        <dbReference type="Rhea" id="RHEA-COMP:11604"/>
        <dbReference type="ChEBI" id="CHEBI:15378"/>
        <dbReference type="ChEBI" id="CHEBI:29999"/>
        <dbReference type="ChEBI" id="CHEBI:30616"/>
        <dbReference type="ChEBI" id="CHEBI:83421"/>
        <dbReference type="ChEBI" id="CHEBI:456216"/>
        <dbReference type="EC" id="2.7.11.24"/>
    </reaction>
    <physiologicalReaction direction="left-to-right" evidence="7">
        <dbReference type="Rhea" id="RHEA:17990"/>
    </physiologicalReaction>
</comment>
<dbReference type="GO" id="GO:0004707">
    <property type="term" value="F:MAP kinase activity"/>
    <property type="evidence" value="ECO:0007669"/>
    <property type="project" value="UniProtKB-EC"/>
</dbReference>
<evidence type="ECO:0000256" key="6">
    <source>
        <dbReference type="ARBA" id="ARBA00047919"/>
    </source>
</evidence>
<protein>
    <recommendedName>
        <fullName evidence="1">mitogen-activated protein kinase</fullName>
        <ecNumber evidence="1">2.7.11.24</ecNumber>
    </recommendedName>
</protein>
<feature type="domain" description="Protein kinase" evidence="9">
    <location>
        <begin position="13"/>
        <end position="300"/>
    </location>
</feature>
<dbReference type="PANTHER" id="PTHR48016:SF56">
    <property type="entry name" value="MAPKK KINASE"/>
    <property type="match status" value="1"/>
</dbReference>
<name>A0A6A6UNH8_9PEZI</name>
<dbReference type="GO" id="GO:0005524">
    <property type="term" value="F:ATP binding"/>
    <property type="evidence" value="ECO:0007669"/>
    <property type="project" value="UniProtKB-KW"/>
</dbReference>
<dbReference type="OrthoDB" id="266718at2759"/>
<dbReference type="Gene3D" id="1.10.510.10">
    <property type="entry name" value="Transferase(Phosphotransferase) domain 1"/>
    <property type="match status" value="1"/>
</dbReference>
<proteinExistence type="predicted"/>
<dbReference type="AlphaFoldDB" id="A0A6A6UNH8"/>
<feature type="region of interest" description="Disordered" evidence="8">
    <location>
        <begin position="261"/>
        <end position="300"/>
    </location>
</feature>
<keyword evidence="11" id="KW-1185">Reference proteome</keyword>
<dbReference type="SMART" id="SM00220">
    <property type="entry name" value="S_TKc"/>
    <property type="match status" value="1"/>
</dbReference>